<protein>
    <submittedName>
        <fullName evidence="2">Transmembrane protein 18-like</fullName>
    </submittedName>
</protein>
<dbReference type="Pfam" id="PF14770">
    <property type="entry name" value="TMEM18"/>
    <property type="match status" value="1"/>
</dbReference>
<evidence type="ECO:0000313" key="2">
    <source>
        <dbReference type="EMBL" id="CAB3267060.1"/>
    </source>
</evidence>
<gene>
    <name evidence="2" type="primary">Tmem182</name>
</gene>
<name>A0A6F9DVM7_9ASCI</name>
<feature type="transmembrane region" description="Helical" evidence="1">
    <location>
        <begin position="87"/>
        <end position="108"/>
    </location>
</feature>
<evidence type="ECO:0000256" key="1">
    <source>
        <dbReference type="SAM" id="Phobius"/>
    </source>
</evidence>
<feature type="transmembrane region" description="Helical" evidence="1">
    <location>
        <begin position="48"/>
        <end position="67"/>
    </location>
</feature>
<dbReference type="EMBL" id="LR791198">
    <property type="protein sequence ID" value="CAB3267060.1"/>
    <property type="molecule type" value="mRNA"/>
</dbReference>
<keyword evidence="1" id="KW-0472">Membrane</keyword>
<proteinExistence type="evidence at transcript level"/>
<keyword evidence="1 2" id="KW-0812">Transmembrane</keyword>
<keyword evidence="1" id="KW-1133">Transmembrane helix</keyword>
<dbReference type="InterPro" id="IPR026721">
    <property type="entry name" value="TMEM18"/>
</dbReference>
<accession>A0A6F9DVM7</accession>
<feature type="transmembrane region" description="Helical" evidence="1">
    <location>
        <begin position="20"/>
        <end position="41"/>
    </location>
</feature>
<sequence length="135" mass="15863">MDDVSSFVRVITEVDWQNEVRLVITLFTIYSICTILTLATWKHINFQALYFVLLCICIYMAETLNRVCAQNWRFIAKQQYFDSNGMFISIVYSTPLLLNLLVLLIHWLKGAAGDVILIKRRELLEKKRETEKKIN</sequence>
<organism evidence="2">
    <name type="scientific">Phallusia mammillata</name>
    <dbReference type="NCBI Taxonomy" id="59560"/>
    <lineage>
        <taxon>Eukaryota</taxon>
        <taxon>Metazoa</taxon>
        <taxon>Chordata</taxon>
        <taxon>Tunicata</taxon>
        <taxon>Ascidiacea</taxon>
        <taxon>Phlebobranchia</taxon>
        <taxon>Ascidiidae</taxon>
        <taxon>Phallusia</taxon>
    </lineage>
</organism>
<reference evidence="2" key="1">
    <citation type="submission" date="2020-04" db="EMBL/GenBank/DDBJ databases">
        <authorList>
            <person name="Neveu A P."/>
        </authorList>
    </citation>
    <scope>NUCLEOTIDE SEQUENCE</scope>
    <source>
        <tissue evidence="2">Whole embryo</tissue>
    </source>
</reference>
<dbReference type="AlphaFoldDB" id="A0A6F9DVM7"/>